<dbReference type="EMBL" id="JXXE01000035">
    <property type="protein sequence ID" value="KIZ47842.1"/>
    <property type="molecule type" value="Genomic_DNA"/>
</dbReference>
<protein>
    <submittedName>
        <fullName evidence="1">Uncharacterized protein</fullName>
    </submittedName>
</protein>
<evidence type="ECO:0000313" key="1">
    <source>
        <dbReference type="EMBL" id="KIZ47842.1"/>
    </source>
</evidence>
<dbReference type="AlphaFoldDB" id="A0A0D7F804"/>
<reference evidence="1 2" key="1">
    <citation type="submission" date="2014-11" db="EMBL/GenBank/DDBJ databases">
        <title>Genomics and ecophysiology of heterotrophic nitrogen fixing bacteria isolated from estuarine surface water.</title>
        <authorList>
            <person name="Bentzon-Tilia M."/>
            <person name="Severin I."/>
            <person name="Hansen L.H."/>
            <person name="Riemann L."/>
        </authorList>
    </citation>
    <scope>NUCLEOTIDE SEQUENCE [LARGE SCALE GENOMIC DNA]</scope>
    <source>
        <strain evidence="1 2">BAL398</strain>
    </source>
</reference>
<name>A0A0D7F804_RHOPL</name>
<evidence type="ECO:0000313" key="2">
    <source>
        <dbReference type="Proteomes" id="UP000032515"/>
    </source>
</evidence>
<dbReference type="PATRIC" id="fig|1076.23.peg.4532"/>
<sequence length="64" mass="7002">MKMTRRLHLVIRGLEPDQIAGFIAEVEAIALRTVTGPATLDYSDCPMTATELERVKAKTGKATD</sequence>
<proteinExistence type="predicted"/>
<accession>A0A0D7F804</accession>
<comment type="caution">
    <text evidence="1">The sequence shown here is derived from an EMBL/GenBank/DDBJ whole genome shotgun (WGS) entry which is preliminary data.</text>
</comment>
<organism evidence="1 2">
    <name type="scientific">Rhodopseudomonas palustris</name>
    <dbReference type="NCBI Taxonomy" id="1076"/>
    <lineage>
        <taxon>Bacteria</taxon>
        <taxon>Pseudomonadati</taxon>
        <taxon>Pseudomonadota</taxon>
        <taxon>Alphaproteobacteria</taxon>
        <taxon>Hyphomicrobiales</taxon>
        <taxon>Nitrobacteraceae</taxon>
        <taxon>Rhodopseudomonas</taxon>
    </lineage>
</organism>
<dbReference type="Proteomes" id="UP000032515">
    <property type="component" value="Unassembled WGS sequence"/>
</dbReference>
<gene>
    <name evidence="1" type="ORF">OO17_02175</name>
</gene>